<name>A0A8J7F8W4_9CYAN</name>
<keyword evidence="2" id="KW-1185">Reference proteome</keyword>
<dbReference type="PANTHER" id="PTHR35586">
    <property type="entry name" value="SLL1691 PROTEIN"/>
    <property type="match status" value="1"/>
</dbReference>
<accession>A0A8J7F8W4</accession>
<reference evidence="1" key="1">
    <citation type="submission" date="2020-10" db="EMBL/GenBank/DDBJ databases">
        <authorList>
            <person name="Castelo-Branco R."/>
            <person name="Eusebio N."/>
            <person name="Adriana R."/>
            <person name="Vieira A."/>
            <person name="Brugerolle De Fraissinette N."/>
            <person name="Rezende De Castro R."/>
            <person name="Schneider M.P."/>
            <person name="Vasconcelos V."/>
            <person name="Leao P.N."/>
        </authorList>
    </citation>
    <scope>NUCLEOTIDE SEQUENCE</scope>
    <source>
        <strain evidence="1">LEGE 06105</strain>
    </source>
</reference>
<sequence length="323" mass="37994">MTKKRTEYDNPWKEIIEDFFPSFLEFFFPTVYSIIDWTKPYEFLDSELQKLEPDAEIGKRLVDKVAKVYLLNGEEAWILIHVEVQSQFDKNFPERMYIYHYRLFDRHKTKVISLAVLADEQPNWRPSSYGYSLGECRLSLEFPVVKLLDYESQWQTLEQTTNPFSIVVMAHLRTKATNQNPESRLQWKLRLVRMLFEKGYSREEVIALFRFIDWLMSLPEELAADFKAELKREEEAGRMRYVTSIERLAKQEGIEEGKQRGKVEIARESVVEVLAVRFGEIPSDVLESINRINDVSVLKSLLRNAIAISSMEAFAELINEINL</sequence>
<dbReference type="AlphaFoldDB" id="A0A8J7F8W4"/>
<organism evidence="1 2">
    <name type="scientific">Plectonema cf. radiosum LEGE 06105</name>
    <dbReference type="NCBI Taxonomy" id="945769"/>
    <lineage>
        <taxon>Bacteria</taxon>
        <taxon>Bacillati</taxon>
        <taxon>Cyanobacteriota</taxon>
        <taxon>Cyanophyceae</taxon>
        <taxon>Oscillatoriophycideae</taxon>
        <taxon>Oscillatoriales</taxon>
        <taxon>Microcoleaceae</taxon>
        <taxon>Plectonema</taxon>
    </lineage>
</organism>
<protein>
    <submittedName>
        <fullName evidence="1">Transposase</fullName>
    </submittedName>
</protein>
<proteinExistence type="predicted"/>
<evidence type="ECO:0000313" key="1">
    <source>
        <dbReference type="EMBL" id="MBE9216440.1"/>
    </source>
</evidence>
<dbReference type="Proteomes" id="UP000620559">
    <property type="component" value="Unassembled WGS sequence"/>
</dbReference>
<dbReference type="EMBL" id="JADEWL010000168">
    <property type="protein sequence ID" value="MBE9216440.1"/>
    <property type="molecule type" value="Genomic_DNA"/>
</dbReference>
<evidence type="ECO:0000313" key="2">
    <source>
        <dbReference type="Proteomes" id="UP000620559"/>
    </source>
</evidence>
<dbReference type="RefSeq" id="WP_193925005.1">
    <property type="nucleotide sequence ID" value="NZ_JADEWL010000168.1"/>
</dbReference>
<comment type="caution">
    <text evidence="1">The sequence shown here is derived from an EMBL/GenBank/DDBJ whole genome shotgun (WGS) entry which is preliminary data.</text>
</comment>
<gene>
    <name evidence="1" type="ORF">IQ247_27910</name>
</gene>
<dbReference type="PANTHER" id="PTHR35586:SF1">
    <property type="entry name" value="SLL1691 PROTEIN"/>
    <property type="match status" value="1"/>
</dbReference>